<dbReference type="CDD" id="cd11060">
    <property type="entry name" value="CYP57A1-like"/>
    <property type="match status" value="1"/>
</dbReference>
<feature type="chain" id="PRO_5042839762" evidence="6">
    <location>
        <begin position="18"/>
        <end position="793"/>
    </location>
</feature>
<dbReference type="PANTHER" id="PTHR24305">
    <property type="entry name" value="CYTOCHROME P450"/>
    <property type="match status" value="1"/>
</dbReference>
<dbReference type="EMBL" id="JAVRRL010000049">
    <property type="protein sequence ID" value="KAK5110424.1"/>
    <property type="molecule type" value="Genomic_DNA"/>
</dbReference>
<dbReference type="InterPro" id="IPR001128">
    <property type="entry name" value="Cyt_P450"/>
</dbReference>
<dbReference type="InterPro" id="IPR002401">
    <property type="entry name" value="Cyt_P450_E_grp-I"/>
</dbReference>
<dbReference type="CDD" id="cd07067">
    <property type="entry name" value="HP_PGM_like"/>
    <property type="match status" value="1"/>
</dbReference>
<keyword evidence="6" id="KW-0732">Signal</keyword>
<accession>A0AAN7YEX4</accession>
<comment type="cofactor">
    <cofactor evidence="1 4">
        <name>heme</name>
        <dbReference type="ChEBI" id="CHEBI:30413"/>
    </cofactor>
</comment>
<feature type="region of interest" description="Disordered" evidence="5">
    <location>
        <begin position="683"/>
        <end position="706"/>
    </location>
</feature>
<evidence type="ECO:0000313" key="8">
    <source>
        <dbReference type="Proteomes" id="UP001310890"/>
    </source>
</evidence>
<evidence type="ECO:0000256" key="5">
    <source>
        <dbReference type="SAM" id="MobiDB-lite"/>
    </source>
</evidence>
<evidence type="ECO:0000256" key="3">
    <source>
        <dbReference type="ARBA" id="ARBA00023004"/>
    </source>
</evidence>
<evidence type="ECO:0000256" key="2">
    <source>
        <dbReference type="ARBA" id="ARBA00022723"/>
    </source>
</evidence>
<keyword evidence="4" id="KW-0349">Heme</keyword>
<dbReference type="Pfam" id="PF00300">
    <property type="entry name" value="His_Phos_1"/>
    <property type="match status" value="1"/>
</dbReference>
<feature type="compositionally biased region" description="Basic and acidic residues" evidence="5">
    <location>
        <begin position="781"/>
        <end position="793"/>
    </location>
</feature>
<dbReference type="GO" id="GO:0016705">
    <property type="term" value="F:oxidoreductase activity, acting on paired donors, with incorporation or reduction of molecular oxygen"/>
    <property type="evidence" value="ECO:0007669"/>
    <property type="project" value="InterPro"/>
</dbReference>
<dbReference type="SUPFAM" id="SSF53254">
    <property type="entry name" value="Phosphoglycerate mutase-like"/>
    <property type="match status" value="1"/>
</dbReference>
<dbReference type="PRINTS" id="PR00385">
    <property type="entry name" value="P450"/>
</dbReference>
<dbReference type="InterPro" id="IPR029033">
    <property type="entry name" value="His_PPase_superfam"/>
</dbReference>
<organism evidence="7 8">
    <name type="scientific">Meristemomyces frigidus</name>
    <dbReference type="NCBI Taxonomy" id="1508187"/>
    <lineage>
        <taxon>Eukaryota</taxon>
        <taxon>Fungi</taxon>
        <taxon>Dikarya</taxon>
        <taxon>Ascomycota</taxon>
        <taxon>Pezizomycotina</taxon>
        <taxon>Dothideomycetes</taxon>
        <taxon>Dothideomycetidae</taxon>
        <taxon>Mycosphaerellales</taxon>
        <taxon>Teratosphaeriaceae</taxon>
        <taxon>Meristemomyces</taxon>
    </lineage>
</organism>
<feature type="compositionally biased region" description="Polar residues" evidence="5">
    <location>
        <begin position="760"/>
        <end position="776"/>
    </location>
</feature>
<dbReference type="PROSITE" id="PS00086">
    <property type="entry name" value="CYTOCHROME_P450"/>
    <property type="match status" value="1"/>
</dbReference>
<dbReference type="Pfam" id="PF00067">
    <property type="entry name" value="p450"/>
    <property type="match status" value="1"/>
</dbReference>
<feature type="signal peptide" evidence="6">
    <location>
        <begin position="1"/>
        <end position="17"/>
    </location>
</feature>
<evidence type="ECO:0000256" key="6">
    <source>
        <dbReference type="SAM" id="SignalP"/>
    </source>
</evidence>
<reference evidence="7" key="1">
    <citation type="submission" date="2023-08" db="EMBL/GenBank/DDBJ databases">
        <title>Black Yeasts Isolated from many extreme environments.</title>
        <authorList>
            <person name="Coleine C."/>
            <person name="Stajich J.E."/>
            <person name="Selbmann L."/>
        </authorList>
    </citation>
    <scope>NUCLEOTIDE SEQUENCE</scope>
    <source>
        <strain evidence="7">CCFEE 5401</strain>
    </source>
</reference>
<dbReference type="PANTHER" id="PTHR24305:SF180">
    <property type="entry name" value="P450, PUTATIVE (EUROFUNG)-RELATED"/>
    <property type="match status" value="1"/>
</dbReference>
<evidence type="ECO:0000256" key="4">
    <source>
        <dbReference type="PIRSR" id="PIRSR602401-1"/>
    </source>
</evidence>
<evidence type="ECO:0000256" key="1">
    <source>
        <dbReference type="ARBA" id="ARBA00001971"/>
    </source>
</evidence>
<dbReference type="Proteomes" id="UP001310890">
    <property type="component" value="Unassembled WGS sequence"/>
</dbReference>
<feature type="binding site" description="axial binding residue" evidence="4">
    <location>
        <position position="450"/>
    </location>
    <ligand>
        <name>heme</name>
        <dbReference type="ChEBI" id="CHEBI:30413"/>
    </ligand>
    <ligandPart>
        <name>Fe</name>
        <dbReference type="ChEBI" id="CHEBI:18248"/>
    </ligandPart>
</feature>
<protein>
    <submittedName>
        <fullName evidence="7">Uncharacterized protein</fullName>
    </submittedName>
</protein>
<dbReference type="AlphaFoldDB" id="A0AAN7YEX4"/>
<evidence type="ECO:0000313" key="7">
    <source>
        <dbReference type="EMBL" id="KAK5110424.1"/>
    </source>
</evidence>
<dbReference type="InterPro" id="IPR036396">
    <property type="entry name" value="Cyt_P450_sf"/>
</dbReference>
<dbReference type="InterPro" id="IPR017972">
    <property type="entry name" value="Cyt_P450_CS"/>
</dbReference>
<comment type="caution">
    <text evidence="7">The sequence shown here is derived from an EMBL/GenBank/DDBJ whole genome shotgun (WGS) entry which is preliminary data.</text>
</comment>
<gene>
    <name evidence="7" type="ORF">LTR62_005775</name>
</gene>
<dbReference type="SUPFAM" id="SSF48264">
    <property type="entry name" value="Cytochrome P450"/>
    <property type="match status" value="1"/>
</dbReference>
<proteinExistence type="predicted"/>
<feature type="region of interest" description="Disordered" evidence="5">
    <location>
        <begin position="760"/>
        <end position="793"/>
    </location>
</feature>
<dbReference type="GO" id="GO:0004497">
    <property type="term" value="F:monooxygenase activity"/>
    <property type="evidence" value="ECO:0007669"/>
    <property type="project" value="InterPro"/>
</dbReference>
<dbReference type="PRINTS" id="PR00463">
    <property type="entry name" value="EP450I"/>
</dbReference>
<keyword evidence="3 4" id="KW-0408">Iron</keyword>
<dbReference type="Gene3D" id="3.40.50.1240">
    <property type="entry name" value="Phosphoglycerate mutase-like"/>
    <property type="match status" value="1"/>
</dbReference>
<sequence length="793" mass="87595">MAWILLLSVIALVLSWAAYSLFCSPLSAFRGPPLAGLTDVVRSVATARGKIDSVHRKWHKKYGTAVRIGPNTISISDPSLIKTIYATKNAWQKSPMYRPNDVLVGHQRLSNLFNTQDNAWHDKAIKPIRTFWSMSKVLDIEPYIDETLKFLVSKLDQKFVQLGKTCMMDEWLGFFAWDVTANLTFGRHYGFIEQEQDVDNLIVDSTNGLRYFAPISQIPWLDNFLDKNPIHRIGPKPTLTGVMYAFGVVASYQQDLKTSAKPAGSVDHYLDKYISLRETQSEVTVDDNQLVNWLMLNILAGGDTTSAAMRAVVYYLAKNPKNYNKLVAELDSARLPLPAQWKAIYPLTYLDAVIREAIRYCPGIAMVLERVVPTTGLQLPDGRIVPAGTNVGINPGVTSRDPAIFGSDADVFDADRWLRRSGEDEAQFEARFNSMTNVSEFAFGAGSRGCIGKQLARLETYKLIATLYSQYDFRSNWVVDPATGEYSSNVRSPTGIASDPALASYGVQQAEQLGQHLSKVNPPVDLVYSSPFYRCLQTLAPFTNSEASRKAKANDGKVRVIVEPGIGEFYGLARFDHPSPASLDVLNTHFPHLHATPDGPHIVPSMKGESIPQLHDRLAYCMDRIIRAADADPAGPKALLICSHAAAMIAIGRALTGRMPEDEGEQDFKCFTCSFSRFERRSETSTGEVNQGQHAKWNPANADQVPDIGWRDRGVAGGWDCKVNGDCSFLDNGEERGWHFSGDEAFLADPNAFNDANNTKNAKTVEVTSPSTASGSSGVGMKERDMHSRGGKL</sequence>
<dbReference type="GO" id="GO:0020037">
    <property type="term" value="F:heme binding"/>
    <property type="evidence" value="ECO:0007669"/>
    <property type="project" value="InterPro"/>
</dbReference>
<dbReference type="InterPro" id="IPR013078">
    <property type="entry name" value="His_Pase_superF_clade-1"/>
</dbReference>
<name>A0AAN7YEX4_9PEZI</name>
<dbReference type="GO" id="GO:0005506">
    <property type="term" value="F:iron ion binding"/>
    <property type="evidence" value="ECO:0007669"/>
    <property type="project" value="InterPro"/>
</dbReference>
<dbReference type="InterPro" id="IPR050121">
    <property type="entry name" value="Cytochrome_P450_monoxygenase"/>
</dbReference>
<keyword evidence="2 4" id="KW-0479">Metal-binding</keyword>
<dbReference type="Gene3D" id="1.10.630.10">
    <property type="entry name" value="Cytochrome P450"/>
    <property type="match status" value="1"/>
</dbReference>